<keyword evidence="1" id="KW-0472">Membrane</keyword>
<feature type="transmembrane region" description="Helical" evidence="1">
    <location>
        <begin position="275"/>
        <end position="298"/>
    </location>
</feature>
<dbReference type="EMBL" id="QLQD01000039">
    <property type="protein sequence ID" value="RLU57515.1"/>
    <property type="molecule type" value="Genomic_DNA"/>
</dbReference>
<evidence type="ECO:0000313" key="3">
    <source>
        <dbReference type="EMBL" id="RLU57515.1"/>
    </source>
</evidence>
<feature type="transmembrane region" description="Helical" evidence="1">
    <location>
        <begin position="601"/>
        <end position="621"/>
    </location>
</feature>
<evidence type="ECO:0000313" key="5">
    <source>
        <dbReference type="Proteomes" id="UP000269148"/>
    </source>
</evidence>
<feature type="transmembrane region" description="Helical" evidence="1">
    <location>
        <begin position="553"/>
        <end position="580"/>
    </location>
</feature>
<evidence type="ECO:0000313" key="2">
    <source>
        <dbReference type="EMBL" id="AHY15508.1"/>
    </source>
</evidence>
<evidence type="ECO:0000256" key="1">
    <source>
        <dbReference type="SAM" id="Phobius"/>
    </source>
</evidence>
<reference evidence="2 4" key="1">
    <citation type="journal article" date="2014" name="Genome Announc.">
        <title>Complete Genome Sequence of a Virulent Strain, Streptococcus iniae ISET0901, Isolated from Diseased Tilapia.</title>
        <authorList>
            <person name="Pridgeon J.W."/>
            <person name="Zhang D."/>
            <person name="Zhang L."/>
        </authorList>
    </citation>
    <scope>NUCLEOTIDE SEQUENCE [LARGE SCALE GENOMIC DNA]</scope>
    <source>
        <strain evidence="2 4">ISET0901</strain>
    </source>
</reference>
<dbReference type="OrthoDB" id="2234333at2"/>
<dbReference type="KEGG" id="siq:DQ08_03335"/>
<feature type="transmembrane region" description="Helical" evidence="1">
    <location>
        <begin position="158"/>
        <end position="178"/>
    </location>
</feature>
<feature type="transmembrane region" description="Helical" evidence="1">
    <location>
        <begin position="627"/>
        <end position="647"/>
    </location>
</feature>
<keyword evidence="1" id="KW-1133">Transmembrane helix</keyword>
<sequence length="659" mass="74692">MYDKLKKLLLIFSFLLISLIGILFINANSSEIFGGFRDVVVVEKSPIDFPKAVEDFVASNDITLARRIVDSVDDSNGQLQNTYVPIGNQPLPKGLKQQTDNELIENSSYNTVYVIVSGLMDANEVAKGLSQLKAKVRVLPTNYEIALFRLLITTPQSFLIILGLLIAYISLIFTKHIASMKEVGILRISGKGKHVIALEETKRDSMFILCLTIICVLGISGVLFLLNIFSILALSIVLVPLLSWASLIFLINFCLSHIFYYILQHQPIILSIKGKAPVGLIFLMTTIIQLFTLFSVMYCFHGMILMTKEVDLLKTGRNFWQDNVTFYEMTSLEDGGSITQTQKEIFFKELRDSSTIIYRNDMLDSIALSSNKGKKVYEPTPDLTSNVIYVNENYINENHIILSKNANSFLHEMETYDKMILIPSNQKENFDRLKEKWLYFEERGFLPKNARFENPHPNSKMNAFLYDGGDVFTYPVYSQIGRQYSNRALVHDPIIIVEKPNYALLPTSTLLVNNPKKVMDLIRKHHLTAAFGSLTNGLLSIETKINTMQTRKYILMVSTAVSIFSSFLLFILMNSIYFYQGRRTHFLERLAGKGALAIHKSYLMMLCTAYILIAVTAFFAVQSHLVALVPVGYLFLLLLVFMLQLASEKRANVLYLKGG</sequence>
<reference evidence="3 5" key="2">
    <citation type="submission" date="2018-06" db="EMBL/GenBank/DDBJ databases">
        <title>Mutators as drivers of adaptation in pathogenic bacteria and a risk factor for host jumps and vaccine escape.</title>
        <authorList>
            <person name="Barnes A.C."/>
            <person name="Silayeva O."/>
        </authorList>
    </citation>
    <scope>NUCLEOTIDE SEQUENCE [LARGE SCALE GENOMIC DNA]</scope>
    <source>
        <strain evidence="3 5">QMA0445</strain>
    </source>
</reference>
<protein>
    <submittedName>
        <fullName evidence="2">Bacteriocin-associated integral membrane protein</fullName>
    </submittedName>
    <submittedName>
        <fullName evidence="3">DUF1430 domain-containing protein</fullName>
    </submittedName>
</protein>
<gene>
    <name evidence="3" type="ORF">DIY07_03765</name>
    <name evidence="2" type="ORF">DQ08_03335</name>
</gene>
<dbReference type="Proteomes" id="UP000025245">
    <property type="component" value="Chromosome"/>
</dbReference>
<dbReference type="Proteomes" id="UP000269148">
    <property type="component" value="Unassembled WGS sequence"/>
</dbReference>
<keyword evidence="4" id="KW-1185">Reference proteome</keyword>
<accession>A0A3L8GK70</accession>
<organism evidence="3 5">
    <name type="scientific">Streptococcus iniae</name>
    <name type="common">Streptococcus shiloi</name>
    <dbReference type="NCBI Taxonomy" id="1346"/>
    <lineage>
        <taxon>Bacteria</taxon>
        <taxon>Bacillati</taxon>
        <taxon>Bacillota</taxon>
        <taxon>Bacilli</taxon>
        <taxon>Lactobacillales</taxon>
        <taxon>Streptococcaceae</taxon>
        <taxon>Streptococcus</taxon>
    </lineage>
</organism>
<dbReference type="RefSeq" id="WP_003099069.1">
    <property type="nucleotide sequence ID" value="NZ_CP017952.1"/>
</dbReference>
<proteinExistence type="predicted"/>
<dbReference type="KEGG" id="sio:DW64_03330"/>
<dbReference type="InterPro" id="IPR006541">
    <property type="entry name" value="Bacteriocin_ass"/>
</dbReference>
<dbReference type="EMBL" id="CP007586">
    <property type="protein sequence ID" value="AHY15508.1"/>
    <property type="molecule type" value="Genomic_DNA"/>
</dbReference>
<dbReference type="AlphaFoldDB" id="A0A3L8GK70"/>
<name>A0A3L8GK70_STRIN</name>
<feature type="transmembrane region" description="Helical" evidence="1">
    <location>
        <begin position="244"/>
        <end position="263"/>
    </location>
</feature>
<dbReference type="Pfam" id="PF07242">
    <property type="entry name" value="DUF1430"/>
    <property type="match status" value="1"/>
</dbReference>
<keyword evidence="1" id="KW-0812">Transmembrane</keyword>
<dbReference type="STRING" id="1346.BMF34_03460"/>
<feature type="transmembrane region" description="Helical" evidence="1">
    <location>
        <begin position="206"/>
        <end position="238"/>
    </location>
</feature>
<evidence type="ECO:0000313" key="4">
    <source>
        <dbReference type="Proteomes" id="UP000025245"/>
    </source>
</evidence>